<feature type="region of interest" description="Disordered" evidence="1">
    <location>
        <begin position="40"/>
        <end position="59"/>
    </location>
</feature>
<dbReference type="Proteomes" id="UP000639338">
    <property type="component" value="Unassembled WGS sequence"/>
</dbReference>
<keyword evidence="3" id="KW-1185">Reference proteome</keyword>
<name>A0A834XK38_APHGI</name>
<organism evidence="2 3">
    <name type="scientific">Aphidius gifuensis</name>
    <name type="common">Parasitoid wasp</name>
    <dbReference type="NCBI Taxonomy" id="684658"/>
    <lineage>
        <taxon>Eukaryota</taxon>
        <taxon>Metazoa</taxon>
        <taxon>Ecdysozoa</taxon>
        <taxon>Arthropoda</taxon>
        <taxon>Hexapoda</taxon>
        <taxon>Insecta</taxon>
        <taxon>Pterygota</taxon>
        <taxon>Neoptera</taxon>
        <taxon>Endopterygota</taxon>
        <taxon>Hymenoptera</taxon>
        <taxon>Apocrita</taxon>
        <taxon>Ichneumonoidea</taxon>
        <taxon>Braconidae</taxon>
        <taxon>Aphidiinae</taxon>
        <taxon>Aphidius</taxon>
    </lineage>
</organism>
<evidence type="ECO:0000313" key="3">
    <source>
        <dbReference type="Proteomes" id="UP000639338"/>
    </source>
</evidence>
<evidence type="ECO:0000313" key="2">
    <source>
        <dbReference type="EMBL" id="KAF7988257.1"/>
    </source>
</evidence>
<accession>A0A834XK38</accession>
<protein>
    <submittedName>
        <fullName evidence="2">Uncharacterized protein</fullName>
    </submittedName>
</protein>
<dbReference type="EMBL" id="JACMRX010000006">
    <property type="protein sequence ID" value="KAF7988257.1"/>
    <property type="molecule type" value="Genomic_DNA"/>
</dbReference>
<evidence type="ECO:0000256" key="1">
    <source>
        <dbReference type="SAM" id="MobiDB-lite"/>
    </source>
</evidence>
<gene>
    <name evidence="2" type="ORF">HCN44_007789</name>
</gene>
<reference evidence="2 3" key="1">
    <citation type="submission" date="2020-08" db="EMBL/GenBank/DDBJ databases">
        <title>Aphidius gifuensis genome sequencing and assembly.</title>
        <authorList>
            <person name="Du Z."/>
        </authorList>
    </citation>
    <scope>NUCLEOTIDE SEQUENCE [LARGE SCALE GENOMIC DNA]</scope>
    <source>
        <strain evidence="2">YNYX2018</strain>
        <tissue evidence="2">Adults</tissue>
    </source>
</reference>
<proteinExistence type="predicted"/>
<dbReference type="AlphaFoldDB" id="A0A834XK38"/>
<sequence>MKICLNGKKRETKYDPKLEKRLVNLVFATRSNIVGTFLKNDSKNEEESRGSEVKEVSRHSHIKGLGLDNNGVAMQSAANVVGQKCPTEDSR</sequence>
<feature type="compositionally biased region" description="Basic and acidic residues" evidence="1">
    <location>
        <begin position="40"/>
        <end position="58"/>
    </location>
</feature>
<comment type="caution">
    <text evidence="2">The sequence shown here is derived from an EMBL/GenBank/DDBJ whole genome shotgun (WGS) entry which is preliminary data.</text>
</comment>